<feature type="compositionally biased region" description="Low complexity" evidence="10">
    <location>
        <begin position="1073"/>
        <end position="1088"/>
    </location>
</feature>
<comment type="subcellular location">
    <subcellularLocation>
        <location evidence="1">Nucleus</location>
    </subcellularLocation>
</comment>
<keyword evidence="7" id="KW-0234">DNA repair</keyword>
<dbReference type="Pfam" id="PF11799">
    <property type="entry name" value="IMS_C"/>
    <property type="match status" value="1"/>
</dbReference>
<dbReference type="GO" id="GO:0009314">
    <property type="term" value="P:response to radiation"/>
    <property type="evidence" value="ECO:0007669"/>
    <property type="project" value="TreeGrafter"/>
</dbReference>
<feature type="region of interest" description="Disordered" evidence="10">
    <location>
        <begin position="115"/>
        <end position="207"/>
    </location>
</feature>
<evidence type="ECO:0000256" key="5">
    <source>
        <dbReference type="ARBA" id="ARBA00022723"/>
    </source>
</evidence>
<dbReference type="Gene3D" id="3.30.70.270">
    <property type="match status" value="3"/>
</dbReference>
<dbReference type="GO" id="GO:0003887">
    <property type="term" value="F:DNA-directed DNA polymerase activity"/>
    <property type="evidence" value="ECO:0007669"/>
    <property type="project" value="InterPro"/>
</dbReference>
<feature type="domain" description="UmuC" evidence="11">
    <location>
        <begin position="4"/>
        <end position="287"/>
    </location>
</feature>
<feature type="region of interest" description="Disordered" evidence="10">
    <location>
        <begin position="998"/>
        <end position="1101"/>
    </location>
</feature>
<organism evidence="12 13">
    <name type="scientific">Edaphochlamys debaryana</name>
    <dbReference type="NCBI Taxonomy" id="47281"/>
    <lineage>
        <taxon>Eukaryota</taxon>
        <taxon>Viridiplantae</taxon>
        <taxon>Chlorophyta</taxon>
        <taxon>core chlorophytes</taxon>
        <taxon>Chlorophyceae</taxon>
        <taxon>CS clade</taxon>
        <taxon>Chlamydomonadales</taxon>
        <taxon>Chlamydomonadales incertae sedis</taxon>
        <taxon>Edaphochlamys</taxon>
    </lineage>
</organism>
<feature type="region of interest" description="Disordered" evidence="10">
    <location>
        <begin position="690"/>
        <end position="815"/>
    </location>
</feature>
<name>A0A835XYN9_9CHLO</name>
<evidence type="ECO:0000256" key="6">
    <source>
        <dbReference type="ARBA" id="ARBA00022763"/>
    </source>
</evidence>
<feature type="region of interest" description="Disordered" evidence="10">
    <location>
        <begin position="484"/>
        <end position="595"/>
    </location>
</feature>
<dbReference type="Pfam" id="PF21704">
    <property type="entry name" value="POLH-Rev1_HhH"/>
    <property type="match status" value="1"/>
</dbReference>
<evidence type="ECO:0000256" key="4">
    <source>
        <dbReference type="ARBA" id="ARBA00022679"/>
    </source>
</evidence>
<dbReference type="PANTHER" id="PTHR45873">
    <property type="entry name" value="DNA POLYMERASE ETA"/>
    <property type="match status" value="1"/>
</dbReference>
<feature type="compositionally biased region" description="Gly residues" evidence="10">
    <location>
        <begin position="188"/>
        <end position="207"/>
    </location>
</feature>
<dbReference type="FunFam" id="3.40.1170.60:FF:000006">
    <property type="entry name" value="DNA polymerase iota"/>
    <property type="match status" value="1"/>
</dbReference>
<feature type="compositionally biased region" description="Low complexity" evidence="10">
    <location>
        <begin position="1231"/>
        <end position="1245"/>
    </location>
</feature>
<dbReference type="Gene3D" id="3.30.1490.100">
    <property type="entry name" value="DNA polymerase, Y-family, little finger domain"/>
    <property type="match status" value="2"/>
</dbReference>
<dbReference type="SUPFAM" id="SSF100879">
    <property type="entry name" value="Lesion bypass DNA polymerase (Y-family), little finger domain"/>
    <property type="match status" value="1"/>
</dbReference>
<dbReference type="OrthoDB" id="514856at2759"/>
<feature type="compositionally biased region" description="Low complexity" evidence="10">
    <location>
        <begin position="1352"/>
        <end position="1367"/>
    </location>
</feature>
<feature type="region of interest" description="Disordered" evidence="10">
    <location>
        <begin position="1343"/>
        <end position="1393"/>
    </location>
</feature>
<dbReference type="InterPro" id="IPR036775">
    <property type="entry name" value="DNA_pol_Y-fam_lit_finger_sf"/>
</dbReference>
<feature type="compositionally biased region" description="Gly residues" evidence="10">
    <location>
        <begin position="1380"/>
        <end position="1390"/>
    </location>
</feature>
<keyword evidence="13" id="KW-1185">Reference proteome</keyword>
<dbReference type="EMBL" id="JAEHOE010000053">
    <property type="protein sequence ID" value="KAG2491453.1"/>
    <property type="molecule type" value="Genomic_DNA"/>
</dbReference>
<dbReference type="InterPro" id="IPR043128">
    <property type="entry name" value="Rev_trsase/Diguanyl_cyclase"/>
</dbReference>
<sequence length="1463" mass="147877">MRVILHFDCDCFYAQVEEVRNPELRQVPLGVTQKYIIVTCNYLARAAGVTKLMNIRDAKARCPALVLVSGEDLGPYRQASKAIHAVLSRYGPAERLGMDETFVDATEEVQRRIRSGAFDPPAPPPRFLGHLHHAGTAVGSDTSYRPQDLRALPPTSGGGTGGAEGQRPGPGAAAHVPGGARGAEAGHEGAGIGLAAGESGGGGGAGGGERLHGWALRLAVGSMVAAEARAAVRSEAGFRSSAGVAHNKALAKLVSGLHKPDDQTVLPPHQAAAFVAPLPVRALPGVGHKAEAQLRERLGVASAADARRLSRAQLAEVLGDKGGELLWHLCRGADPTPVRPSGPPRSVTVEDSFRACTSWEGVAAVVQVLAPDLAARLHEEYAENRRRPDTLTLKWRLRGNGWQRSSASCPVPATLGPLAAPPTHAQVDVIARAATQVLQRHLKEPFALSLINLGATNFRQDGPGAAAGGAGTITTLFGRRTATTTAAAAREGTAGIAGATPAGQGSGMARSLPAPHRGHSTGGRSSEDGAGATLSSEEEGYDTRWAEEGGPGQAGAALGVCSGPPPLSPELARRAAERSAALRRDYTTSTTPPKGAILSKSLERQLREAATRGMALPQAPHPHAPVIGYRVVELFGSDDAMAEYDSSTCCTEPYELQRCSSGGGDCSDDGGSSSDGGGICSLPCGWDDWSDADGDSDRGGGGGGQDDGGGGGGSHGDDIAGGGGDGANSSLSRDASGRGSGPGGSGDAGARGPGGLGAPLCGASGGGDGRASTTLAPEELQQPPALPGGAQGRERTSASHMAPPALRAAPASPPAACAPPPCAVQRVFLHVDVDSFYCSVERLDDPCLRGVPLAVTQYNSGGFVAVSYEAKAAGVRCGDGVGAGGRASIPHLKAMGAVSMAEARRRCPGLVVRPMRTERYRRVAEQLHELLRRFAPDGQVEKTSYDDFYLDITATCYGPPLGPACCGPSAAPSCGAPLGPGLEPAALPGLAAGSPKHEGFDAVDDCAGGDGDAVGDEDEEGGGGGWSAGLRAVLGLGSGSDWDSDSDNAGPAGGVKEGSSERWQADGGGGLGALQLPTAAAGPAAAVSPPGPSEAPPARVHVEGGSAGWAEVEAPLRRGVEVAQRLRATLLAEIGLTVSVGVAPTKLAARLAGPSHKPDAVTVVPQRRLREYMAGLRIQSVPSLARKLGARVVSELGAETVGQLATHPRHELVSRFGPQLGAFLASLPHGGPSAAAPAHGPAGASAGAGGGGGGGATGAEVRERGPQKSILVERSFPPVARLEGVRAALVPLVGALWERMAEDTRRNRRAPAKLLVTWRQGYGASKTRSCEMPPQALQNLKAEASVGTPQRSAAEPSPSPGASAAAPSVPPPSAAAAMASGGGGAGGSVGTKGEAPLWTSPGVVPASTFEGCRAILEASVALLRGGLTNSKQGLQVTRLALAAGYTATDPVAAAAGQRSIRVC</sequence>
<keyword evidence="8" id="KW-0539">Nucleus</keyword>
<evidence type="ECO:0000256" key="2">
    <source>
        <dbReference type="ARBA" id="ARBA00010945"/>
    </source>
</evidence>
<dbReference type="InterPro" id="IPR053848">
    <property type="entry name" value="IMS_HHH_1"/>
</dbReference>
<protein>
    <recommendedName>
        <fullName evidence="9">DNA polymerase eta</fullName>
    </recommendedName>
</protein>
<dbReference type="InterPro" id="IPR043502">
    <property type="entry name" value="DNA/RNA_pol_sf"/>
</dbReference>
<evidence type="ECO:0000256" key="7">
    <source>
        <dbReference type="ARBA" id="ARBA00023204"/>
    </source>
</evidence>
<feature type="compositionally biased region" description="Low complexity" evidence="10">
    <location>
        <begin position="165"/>
        <end position="178"/>
    </location>
</feature>
<dbReference type="Pfam" id="PF21999">
    <property type="entry name" value="IMS_HHH_1"/>
    <property type="match status" value="1"/>
</dbReference>
<keyword evidence="5" id="KW-0479">Metal-binding</keyword>
<feature type="region of interest" description="Disordered" evidence="10">
    <location>
        <begin position="1231"/>
        <end position="1266"/>
    </location>
</feature>
<dbReference type="PROSITE" id="PS50173">
    <property type="entry name" value="UMUC"/>
    <property type="match status" value="2"/>
</dbReference>
<proteinExistence type="inferred from homology"/>
<dbReference type="InterPro" id="IPR001126">
    <property type="entry name" value="UmuC"/>
</dbReference>
<gene>
    <name evidence="12" type="ORF">HYH03_010239</name>
</gene>
<evidence type="ECO:0000256" key="1">
    <source>
        <dbReference type="ARBA" id="ARBA00004123"/>
    </source>
</evidence>
<evidence type="ECO:0000256" key="3">
    <source>
        <dbReference type="ARBA" id="ARBA00022634"/>
    </source>
</evidence>
<reference evidence="12" key="1">
    <citation type="journal article" date="2020" name="bioRxiv">
        <title>Comparative genomics of Chlamydomonas.</title>
        <authorList>
            <person name="Craig R.J."/>
            <person name="Hasan A.R."/>
            <person name="Ness R.W."/>
            <person name="Keightley P.D."/>
        </authorList>
    </citation>
    <scope>NUCLEOTIDE SEQUENCE</scope>
    <source>
        <strain evidence="12">CCAP 11/70</strain>
    </source>
</reference>
<dbReference type="PANTHER" id="PTHR45873:SF1">
    <property type="entry name" value="DNA POLYMERASE ETA"/>
    <property type="match status" value="1"/>
</dbReference>
<accession>A0A835XYN9</accession>
<keyword evidence="6" id="KW-0227">DNA damage</keyword>
<comment type="caution">
    <text evidence="12">The sequence shown here is derived from an EMBL/GenBank/DDBJ whole genome shotgun (WGS) entry which is preliminary data.</text>
</comment>
<dbReference type="GO" id="GO:0003684">
    <property type="term" value="F:damaged DNA binding"/>
    <property type="evidence" value="ECO:0007669"/>
    <property type="project" value="InterPro"/>
</dbReference>
<evidence type="ECO:0000256" key="10">
    <source>
        <dbReference type="SAM" id="MobiDB-lite"/>
    </source>
</evidence>
<dbReference type="Pfam" id="PF00817">
    <property type="entry name" value="IMS"/>
    <property type="match status" value="2"/>
</dbReference>
<dbReference type="GO" id="GO:0006281">
    <property type="term" value="P:DNA repair"/>
    <property type="evidence" value="ECO:0007669"/>
    <property type="project" value="UniProtKB-KW"/>
</dbReference>
<feature type="compositionally biased region" description="Low complexity" evidence="10">
    <location>
        <begin position="484"/>
        <end position="503"/>
    </location>
</feature>
<evidence type="ECO:0000256" key="9">
    <source>
        <dbReference type="ARBA" id="ARBA00044975"/>
    </source>
</evidence>
<evidence type="ECO:0000313" key="13">
    <source>
        <dbReference type="Proteomes" id="UP000612055"/>
    </source>
</evidence>
<dbReference type="SUPFAM" id="SSF56672">
    <property type="entry name" value="DNA/RNA polymerases"/>
    <property type="match status" value="2"/>
</dbReference>
<feature type="compositionally biased region" description="Basic and acidic residues" evidence="10">
    <location>
        <begin position="571"/>
        <end position="586"/>
    </location>
</feature>
<comment type="similarity">
    <text evidence="2">Belongs to the DNA polymerase type-Y family.</text>
</comment>
<feature type="domain" description="UmuC" evidence="11">
    <location>
        <begin position="828"/>
        <end position="1185"/>
    </location>
</feature>
<feature type="compositionally biased region" description="Gly residues" evidence="10">
    <location>
        <begin position="699"/>
        <end position="726"/>
    </location>
</feature>
<evidence type="ECO:0000259" key="11">
    <source>
        <dbReference type="PROSITE" id="PS50173"/>
    </source>
</evidence>
<dbReference type="GO" id="GO:0046872">
    <property type="term" value="F:metal ion binding"/>
    <property type="evidence" value="ECO:0007669"/>
    <property type="project" value="UniProtKB-KW"/>
</dbReference>
<keyword evidence="4" id="KW-0808">Transferase</keyword>
<dbReference type="InterPro" id="IPR017961">
    <property type="entry name" value="DNA_pol_Y-fam_little_finger"/>
</dbReference>
<dbReference type="InterPro" id="IPR052230">
    <property type="entry name" value="DNA_polymerase_eta"/>
</dbReference>
<dbReference type="GO" id="GO:0035861">
    <property type="term" value="C:site of double-strand break"/>
    <property type="evidence" value="ECO:0007669"/>
    <property type="project" value="TreeGrafter"/>
</dbReference>
<dbReference type="GO" id="GO:0005634">
    <property type="term" value="C:nucleus"/>
    <property type="evidence" value="ECO:0007669"/>
    <property type="project" value="UniProtKB-SubCell"/>
</dbReference>
<keyword evidence="3" id="KW-0237">DNA synthesis</keyword>
<dbReference type="Gene3D" id="3.40.1170.60">
    <property type="match status" value="2"/>
</dbReference>
<feature type="compositionally biased region" description="Gly residues" evidence="10">
    <location>
        <begin position="1246"/>
        <end position="1257"/>
    </location>
</feature>
<dbReference type="GO" id="GO:0005657">
    <property type="term" value="C:replication fork"/>
    <property type="evidence" value="ECO:0007669"/>
    <property type="project" value="TreeGrafter"/>
</dbReference>
<dbReference type="Proteomes" id="UP000612055">
    <property type="component" value="Unassembled WGS sequence"/>
</dbReference>
<evidence type="ECO:0000313" key="12">
    <source>
        <dbReference type="EMBL" id="KAG2491453.1"/>
    </source>
</evidence>
<evidence type="ECO:0000256" key="8">
    <source>
        <dbReference type="ARBA" id="ARBA00023242"/>
    </source>
</evidence>
<dbReference type="Gene3D" id="1.10.150.20">
    <property type="entry name" value="5' to 3' exonuclease, C-terminal subdomain"/>
    <property type="match status" value="2"/>
</dbReference>
<feature type="compositionally biased region" description="Gly residues" evidence="10">
    <location>
        <begin position="738"/>
        <end position="769"/>
    </location>
</feature>
<dbReference type="GO" id="GO:0042276">
    <property type="term" value="P:error-prone translesion synthesis"/>
    <property type="evidence" value="ECO:0007669"/>
    <property type="project" value="TreeGrafter"/>
</dbReference>